<dbReference type="Proteomes" id="UP000825381">
    <property type="component" value="Chromosome"/>
</dbReference>
<evidence type="ECO:0000313" key="3">
    <source>
        <dbReference type="Proteomes" id="UP000825381"/>
    </source>
</evidence>
<dbReference type="EMBL" id="CP080429">
    <property type="protein sequence ID" value="QYJ68499.1"/>
    <property type="molecule type" value="Genomic_DNA"/>
</dbReference>
<name>A0ABX8VCU6_9FLAO</name>
<gene>
    <name evidence="2" type="ORF">K1I41_01040</name>
</gene>
<keyword evidence="1" id="KW-0732">Signal</keyword>
<reference evidence="2 3" key="1">
    <citation type="submission" date="2021-07" db="EMBL/GenBank/DDBJ databases">
        <title>Flavobacterium WSW3-B6 sp.nov, isolated from seaweed.</title>
        <authorList>
            <person name="Muhammad N."/>
            <person name="Ho H."/>
            <person name="Lee Y.-J."/>
            <person name="Nguyen T."/>
            <person name="Ho J."/>
            <person name="Kim S.-G."/>
        </authorList>
    </citation>
    <scope>NUCLEOTIDE SEQUENCE [LARGE SCALE GENOMIC DNA]</scope>
    <source>
        <strain evidence="2 3">WSW3-B6</strain>
    </source>
</reference>
<feature type="chain" id="PRO_5046445237" description="YD repeat-containing protein" evidence="1">
    <location>
        <begin position="22"/>
        <end position="253"/>
    </location>
</feature>
<dbReference type="PROSITE" id="PS51257">
    <property type="entry name" value="PROKAR_LIPOPROTEIN"/>
    <property type="match status" value="1"/>
</dbReference>
<proteinExistence type="predicted"/>
<protein>
    <recommendedName>
        <fullName evidence="4">YD repeat-containing protein</fullName>
    </recommendedName>
</protein>
<organism evidence="2 3">
    <name type="scientific">Flavobacterium litorale</name>
    <dbReference type="NCBI Taxonomy" id="2856519"/>
    <lineage>
        <taxon>Bacteria</taxon>
        <taxon>Pseudomonadati</taxon>
        <taxon>Bacteroidota</taxon>
        <taxon>Flavobacteriia</taxon>
        <taxon>Flavobacteriales</taxon>
        <taxon>Flavobacteriaceae</taxon>
        <taxon>Flavobacterium</taxon>
    </lineage>
</organism>
<dbReference type="RefSeq" id="WP_220640839.1">
    <property type="nucleotide sequence ID" value="NZ_CP080429.1"/>
</dbReference>
<evidence type="ECO:0000313" key="2">
    <source>
        <dbReference type="EMBL" id="QYJ68499.1"/>
    </source>
</evidence>
<accession>A0ABX8VCU6</accession>
<feature type="signal peptide" evidence="1">
    <location>
        <begin position="1"/>
        <end position="21"/>
    </location>
</feature>
<evidence type="ECO:0000256" key="1">
    <source>
        <dbReference type="SAM" id="SignalP"/>
    </source>
</evidence>
<evidence type="ECO:0008006" key="4">
    <source>
        <dbReference type="Google" id="ProtNLM"/>
    </source>
</evidence>
<keyword evidence="3" id="KW-1185">Reference proteome</keyword>
<sequence>MKNILGFVLLVVILSSCSSDSDNSTTIDESTIFLKKTITNHPDGTLVTANYHYNDTYITGITYSDGRNTAYEYENDLLVAIKEYDTNGELSKIEQYSYYDSINKTAAMLTTTYPEQASIYTTFSYYTGWLVEVNKYNVIGNGEFYFLSKIRTKLNGNGIYEASEYDENYDFLRQNTYIYDLKNNPLKNTASFDTQIIHKFWGSDHNILSYNKSGIGAGDSYTVKYTYNEANFPITGKKTLRNGDIINTEYFYE</sequence>